<organism evidence="2 3">
    <name type="scientific">Novipirellula rosea</name>
    <dbReference type="NCBI Taxonomy" id="1031540"/>
    <lineage>
        <taxon>Bacteria</taxon>
        <taxon>Pseudomonadati</taxon>
        <taxon>Planctomycetota</taxon>
        <taxon>Planctomycetia</taxon>
        <taxon>Pirellulales</taxon>
        <taxon>Pirellulaceae</taxon>
        <taxon>Novipirellula</taxon>
    </lineage>
</organism>
<sequence>MDRTGFSEFITPATRSNIEVGGGLKREGSVGSRERYRGTVELAEFQRFRNGRFVRGAINDYVSAQLLGRPSPERGLKGPFDLSRAKELGRGNSSGPRLCYLRRLRMGWIGSSVSSS</sequence>
<name>A0ABP8M5E8_9BACT</name>
<reference evidence="3" key="1">
    <citation type="journal article" date="2019" name="Int. J. Syst. Evol. Microbiol.">
        <title>The Global Catalogue of Microorganisms (GCM) 10K type strain sequencing project: providing services to taxonomists for standard genome sequencing and annotation.</title>
        <authorList>
            <consortium name="The Broad Institute Genomics Platform"/>
            <consortium name="The Broad Institute Genome Sequencing Center for Infectious Disease"/>
            <person name="Wu L."/>
            <person name="Ma J."/>
        </authorList>
    </citation>
    <scope>NUCLEOTIDE SEQUENCE [LARGE SCALE GENOMIC DNA]</scope>
    <source>
        <strain evidence="3">JCM 17759</strain>
    </source>
</reference>
<gene>
    <name evidence="2" type="ORF">GCM10023156_02080</name>
</gene>
<dbReference type="EMBL" id="BAABGA010000006">
    <property type="protein sequence ID" value="GAA4444133.1"/>
    <property type="molecule type" value="Genomic_DNA"/>
</dbReference>
<dbReference type="Proteomes" id="UP001500840">
    <property type="component" value="Unassembled WGS sequence"/>
</dbReference>
<proteinExistence type="predicted"/>
<evidence type="ECO:0000313" key="3">
    <source>
        <dbReference type="Proteomes" id="UP001500840"/>
    </source>
</evidence>
<evidence type="ECO:0000256" key="1">
    <source>
        <dbReference type="SAM" id="MobiDB-lite"/>
    </source>
</evidence>
<evidence type="ECO:0000313" key="2">
    <source>
        <dbReference type="EMBL" id="GAA4444133.1"/>
    </source>
</evidence>
<keyword evidence="3" id="KW-1185">Reference proteome</keyword>
<accession>A0ABP8M5E8</accession>
<feature type="region of interest" description="Disordered" evidence="1">
    <location>
        <begin position="72"/>
        <end position="95"/>
    </location>
</feature>
<comment type="caution">
    <text evidence="2">The sequence shown here is derived from an EMBL/GenBank/DDBJ whole genome shotgun (WGS) entry which is preliminary data.</text>
</comment>
<protein>
    <submittedName>
        <fullName evidence="2">Uncharacterized protein</fullName>
    </submittedName>
</protein>